<name>A0A9X4YH31_9GAMM</name>
<evidence type="ECO:0000313" key="4">
    <source>
        <dbReference type="EMBL" id="MYL27905.1"/>
    </source>
</evidence>
<gene>
    <name evidence="4" type="ORF">GLW01_14015</name>
</gene>
<evidence type="ECO:0000259" key="2">
    <source>
        <dbReference type="Pfam" id="PF00586"/>
    </source>
</evidence>
<dbReference type="Gene3D" id="3.30.1330.10">
    <property type="entry name" value="PurM-like, N-terminal domain"/>
    <property type="match status" value="1"/>
</dbReference>
<protein>
    <submittedName>
        <fullName evidence="4">Sll0787 family AIR synthase-like protein</fullName>
    </submittedName>
</protein>
<dbReference type="InterPro" id="IPR006283">
    <property type="entry name" value="ThiL-like"/>
</dbReference>
<dbReference type="SUPFAM" id="SSF55326">
    <property type="entry name" value="PurM N-terminal domain-like"/>
    <property type="match status" value="1"/>
</dbReference>
<dbReference type="InterPro" id="IPR010918">
    <property type="entry name" value="PurM-like_C_dom"/>
</dbReference>
<keyword evidence="1" id="KW-0784">Thiamine biosynthesis</keyword>
<keyword evidence="5" id="KW-1185">Reference proteome</keyword>
<dbReference type="PANTHER" id="PTHR30270:SF0">
    <property type="entry name" value="THIAMINE-MONOPHOSPHATE KINASE"/>
    <property type="match status" value="1"/>
</dbReference>
<dbReference type="AlphaFoldDB" id="A0A9X4YH31"/>
<evidence type="ECO:0000256" key="1">
    <source>
        <dbReference type="ARBA" id="ARBA00022977"/>
    </source>
</evidence>
<feature type="domain" description="PurM-like C-terminal" evidence="3">
    <location>
        <begin position="177"/>
        <end position="296"/>
    </location>
</feature>
<dbReference type="CDD" id="cd02192">
    <property type="entry name" value="PurM-like3"/>
    <property type="match status" value="1"/>
</dbReference>
<dbReference type="InterPro" id="IPR036921">
    <property type="entry name" value="PurM-like_N_sf"/>
</dbReference>
<dbReference type="PANTHER" id="PTHR30270">
    <property type="entry name" value="THIAMINE-MONOPHOSPHATE KINASE"/>
    <property type="match status" value="1"/>
</dbReference>
<dbReference type="InterPro" id="IPR036676">
    <property type="entry name" value="PurM-like_C_sf"/>
</dbReference>
<dbReference type="Pfam" id="PF00586">
    <property type="entry name" value="AIRS"/>
    <property type="match status" value="1"/>
</dbReference>
<comment type="caution">
    <text evidence="4">The sequence shown here is derived from an EMBL/GenBank/DDBJ whole genome shotgun (WGS) entry which is preliminary data.</text>
</comment>
<dbReference type="NCBIfam" id="TIGR04049">
    <property type="entry name" value="AIR_rel_sll0787"/>
    <property type="match status" value="1"/>
</dbReference>
<evidence type="ECO:0000259" key="3">
    <source>
        <dbReference type="Pfam" id="PF02769"/>
    </source>
</evidence>
<evidence type="ECO:0000313" key="5">
    <source>
        <dbReference type="Proteomes" id="UP000460751"/>
    </source>
</evidence>
<dbReference type="InterPro" id="IPR011413">
    <property type="entry name" value="UCP036540_AIR"/>
</dbReference>
<dbReference type="OrthoDB" id="9767928at2"/>
<organism evidence="4 5">
    <name type="scientific">Vreelandella halophila</name>
    <dbReference type="NCBI Taxonomy" id="86177"/>
    <lineage>
        <taxon>Bacteria</taxon>
        <taxon>Pseudomonadati</taxon>
        <taxon>Pseudomonadota</taxon>
        <taxon>Gammaproteobacteria</taxon>
        <taxon>Oceanospirillales</taxon>
        <taxon>Halomonadaceae</taxon>
        <taxon>Vreelandella</taxon>
    </lineage>
</organism>
<dbReference type="GO" id="GO:0009030">
    <property type="term" value="F:thiamine-phosphate kinase activity"/>
    <property type="evidence" value="ECO:0007669"/>
    <property type="project" value="InterPro"/>
</dbReference>
<dbReference type="InterPro" id="IPR024030">
    <property type="entry name" value="AIR_synthase-rel_sll0787"/>
</dbReference>
<feature type="domain" description="PurM-like N-terminal" evidence="2">
    <location>
        <begin position="41"/>
        <end position="146"/>
    </location>
</feature>
<dbReference type="PIRSF" id="PIRSF036540">
    <property type="entry name" value="UCP036540_AIR"/>
    <property type="match status" value="1"/>
</dbReference>
<dbReference type="SUPFAM" id="SSF56042">
    <property type="entry name" value="PurM C-terminal domain-like"/>
    <property type="match status" value="1"/>
</dbReference>
<dbReference type="EMBL" id="WMEX01000008">
    <property type="protein sequence ID" value="MYL27905.1"/>
    <property type="molecule type" value="Genomic_DNA"/>
</dbReference>
<accession>A0A9X4YH31</accession>
<dbReference type="Pfam" id="PF02769">
    <property type="entry name" value="AIRS_C"/>
    <property type="match status" value="1"/>
</dbReference>
<sequence>MLDALVEAIHASPGIAGKADIAPVMERLAPHGAESGAIRLGDDCAAIPDGDGWLLFAMEGFLNTLVAEEPHFAGYCGVLVNISDIAAMGGRPTAVADAVWSRDQEHMTPIIEGMMDASSVYNLPVVGGHSSTASNGEQLAVAIIGRARQLLTSFDAAPGDQLLAAIDLRGHYHEPWSNWDASSGQDPQRLRQDLALLPEIAEAGLCRAAKDISMAGLIGTALMLFESSGVGATLYIDDIPIPESTDPIRWLVHTFPSYGFLLAVSPEHEEAVIKRFAERDIVCARIGTCDDTRTVRLRSSEGEREIWDFRQTSLTGCPTVTTEEGA</sequence>
<dbReference type="Proteomes" id="UP000460751">
    <property type="component" value="Unassembled WGS sequence"/>
</dbReference>
<dbReference type="GO" id="GO:0009228">
    <property type="term" value="P:thiamine biosynthetic process"/>
    <property type="evidence" value="ECO:0007669"/>
    <property type="project" value="UniProtKB-KW"/>
</dbReference>
<proteinExistence type="predicted"/>
<dbReference type="Gene3D" id="3.90.650.10">
    <property type="entry name" value="PurM-like C-terminal domain"/>
    <property type="match status" value="1"/>
</dbReference>
<reference evidence="4 5" key="1">
    <citation type="submission" date="2019-11" db="EMBL/GenBank/DDBJ databases">
        <title>Genome sequences of 17 halophilic strains isolated from different environments.</title>
        <authorList>
            <person name="Furrow R.E."/>
        </authorList>
    </citation>
    <scope>NUCLEOTIDE SEQUENCE [LARGE SCALE GENOMIC DNA]</scope>
    <source>
        <strain evidence="4 5">22507_15_FS</strain>
    </source>
</reference>
<dbReference type="InterPro" id="IPR016188">
    <property type="entry name" value="PurM-like_N"/>
</dbReference>
<dbReference type="RefSeq" id="WP_160899444.1">
    <property type="nucleotide sequence ID" value="NZ_WMEX01000008.1"/>
</dbReference>